<dbReference type="AlphaFoldDB" id="A0A099V921"/>
<keyword evidence="1" id="KW-0175">Coiled coil</keyword>
<name>A0A099V921_9HELI</name>
<proteinExistence type="predicted"/>
<evidence type="ECO:0000313" key="3">
    <source>
        <dbReference type="Proteomes" id="UP000029878"/>
    </source>
</evidence>
<evidence type="ECO:0000256" key="1">
    <source>
        <dbReference type="SAM" id="Coils"/>
    </source>
</evidence>
<feature type="coiled-coil region" evidence="1">
    <location>
        <begin position="40"/>
        <end position="67"/>
    </location>
</feature>
<dbReference type="OrthoDB" id="5325396at2"/>
<accession>A0A099V921</accession>
<gene>
    <name evidence="2" type="ORF">LS81_008640</name>
</gene>
<protein>
    <recommendedName>
        <fullName evidence="4">Phage tail assembly protein</fullName>
    </recommendedName>
</protein>
<evidence type="ECO:0000313" key="2">
    <source>
        <dbReference type="EMBL" id="TLD81296.1"/>
    </source>
</evidence>
<evidence type="ECO:0008006" key="4">
    <source>
        <dbReference type="Google" id="ProtNLM"/>
    </source>
</evidence>
<organism evidence="2 3">
    <name type="scientific">Helicobacter trogontum</name>
    <dbReference type="NCBI Taxonomy" id="50960"/>
    <lineage>
        <taxon>Bacteria</taxon>
        <taxon>Pseudomonadati</taxon>
        <taxon>Campylobacterota</taxon>
        <taxon>Epsilonproteobacteria</taxon>
        <taxon>Campylobacterales</taxon>
        <taxon>Helicobacteraceae</taxon>
        <taxon>Helicobacter</taxon>
    </lineage>
</organism>
<comment type="caution">
    <text evidence="2">The sequence shown here is derived from an EMBL/GenBank/DDBJ whole genome shotgun (WGS) entry which is preliminary data.</text>
</comment>
<dbReference type="EMBL" id="JRPL02000025">
    <property type="protein sequence ID" value="TLD81296.1"/>
    <property type="molecule type" value="Genomic_DNA"/>
</dbReference>
<dbReference type="RefSeq" id="WP_034347683.1">
    <property type="nucleotide sequence ID" value="NZ_FZNG01000010.1"/>
</dbReference>
<sequence length="101" mass="11576">MSDFVYKVKRAEIRFQAELSTGEKITLSLLETNARQLQELTKESGISENLEATIKQLKENLRGERVGDFVNDLIENGSLDAFYTTMAESFKKKREAKRKNS</sequence>
<dbReference type="Proteomes" id="UP000029878">
    <property type="component" value="Unassembled WGS sequence"/>
</dbReference>
<reference evidence="2 3" key="1">
    <citation type="journal article" date="2014" name="Genome Announc.">
        <title>Draft genome sequences of eight enterohepatic helicobacter species isolated from both laboratory and wild rodents.</title>
        <authorList>
            <person name="Sheh A."/>
            <person name="Shen Z."/>
            <person name="Fox J.G."/>
        </authorList>
    </citation>
    <scope>NUCLEOTIDE SEQUENCE [LARGE SCALE GENOMIC DNA]</scope>
    <source>
        <strain evidence="2 3">ATCC 700114</strain>
    </source>
</reference>